<evidence type="ECO:0000256" key="1">
    <source>
        <dbReference type="SAM" id="SignalP"/>
    </source>
</evidence>
<dbReference type="GO" id="GO:0016787">
    <property type="term" value="F:hydrolase activity"/>
    <property type="evidence" value="ECO:0007669"/>
    <property type="project" value="UniProtKB-KW"/>
</dbReference>
<protein>
    <submittedName>
        <fullName evidence="4">Alpha/beta hydrolase</fullName>
    </submittedName>
</protein>
<evidence type="ECO:0000313" key="5">
    <source>
        <dbReference type="Proteomes" id="UP000523161"/>
    </source>
</evidence>
<dbReference type="AlphaFoldDB" id="A0A7Y5ANT8"/>
<evidence type="ECO:0000259" key="3">
    <source>
        <dbReference type="Pfam" id="PF07521"/>
    </source>
</evidence>
<dbReference type="PANTHER" id="PTHR47751">
    <property type="entry name" value="SUPERFAMILY HYDROLASE, PUTATIVE (AFU_ORTHOLOGUE AFUA_2G16580)-RELATED"/>
    <property type="match status" value="1"/>
</dbReference>
<dbReference type="EMBL" id="JABSOD010000002">
    <property type="protein sequence ID" value="NRQ41349.1"/>
    <property type="molecule type" value="Genomic_DNA"/>
</dbReference>
<dbReference type="RefSeq" id="WP_173499602.1">
    <property type="nucleotide sequence ID" value="NZ_JABSOD010000002.1"/>
</dbReference>
<accession>A0A7Y5ANT8</accession>
<keyword evidence="4" id="KW-0378">Hydrolase</keyword>
<dbReference type="InterPro" id="IPR011108">
    <property type="entry name" value="RMMBL"/>
</dbReference>
<gene>
    <name evidence="4" type="ORF">HRH59_02020</name>
</gene>
<dbReference type="SUPFAM" id="SSF53474">
    <property type="entry name" value="alpha/beta-Hydrolases"/>
    <property type="match status" value="1"/>
</dbReference>
<dbReference type="FunFam" id="1.10.10.800:FF:000002">
    <property type="entry name" value="OpdE downstream ORF 2, putative"/>
    <property type="match status" value="1"/>
</dbReference>
<dbReference type="InterPro" id="IPR051411">
    <property type="entry name" value="Polyketide_trans_af380"/>
</dbReference>
<dbReference type="Pfam" id="PF02129">
    <property type="entry name" value="Peptidase_S15"/>
    <property type="match status" value="1"/>
</dbReference>
<feature type="signal peptide" evidence="1">
    <location>
        <begin position="1"/>
        <end position="41"/>
    </location>
</feature>
<dbReference type="Pfam" id="PF07521">
    <property type="entry name" value="RMMBL"/>
    <property type="match status" value="1"/>
</dbReference>
<reference evidence="4 5" key="1">
    <citation type="submission" date="2020-06" db="EMBL/GenBank/DDBJ databases">
        <title>Rheinheimera sp. nov., a marine bacterium isolated from coastal.</title>
        <authorList>
            <person name="Yu Q."/>
            <person name="Qi Y."/>
            <person name="Pu J."/>
        </authorList>
    </citation>
    <scope>NUCLEOTIDE SEQUENCE [LARGE SCALE GENOMIC DNA]</scope>
    <source>
        <strain evidence="4 5">YQF-2</strain>
    </source>
</reference>
<dbReference type="PANTHER" id="PTHR47751:SF1">
    <property type="entry name" value="SUPERFAMILY HYDROLASE, PUTATIVE (AFU_ORTHOLOGUE AFUA_2G16580)-RELATED"/>
    <property type="match status" value="1"/>
</dbReference>
<keyword evidence="1" id="KW-0732">Signal</keyword>
<dbReference type="PROSITE" id="PS51318">
    <property type="entry name" value="TAT"/>
    <property type="match status" value="1"/>
</dbReference>
<name>A0A7Y5ANT8_9GAMM</name>
<proteinExistence type="predicted"/>
<dbReference type="InterPro" id="IPR029058">
    <property type="entry name" value="AB_hydrolase_fold"/>
</dbReference>
<dbReference type="Gene3D" id="3.40.50.1820">
    <property type="entry name" value="alpha/beta hydrolase"/>
    <property type="match status" value="1"/>
</dbReference>
<sequence length="364" mass="39687">MITNAEPVSNSSRRALLKMTSLGIATAGVLSAITLATAVNAQPSAPLQLGSEWDKTFAKSDKVEHSKVTFKNRYGITLAADLYVPKNSSGKLAAIVVGGPFGAVKEQSSGLYAQMMAERGFITLAFDPSYTGESGGEPRNVASPDINTEDFSAAVDFIGLLQNVDRERIGMIGICGWGGMALNAVAADKRIKAVVASTMYDMTRVMSKGYNDSVSPAQRAQTLEQLSRQRWEDAASGKPAYQPAYNTPPQGGEPQFMLDYHAYYGTPRGYHQRAVNSGNAWTLTTPLSFMNMPILSYINEISPRPILFVHGEKAHSRYFAETAYDAAAQPKELMIIEGASHVDLYDQIDKIPFDKLTDFFRKNL</sequence>
<feature type="chain" id="PRO_5031382889" evidence="1">
    <location>
        <begin position="42"/>
        <end position="364"/>
    </location>
</feature>
<evidence type="ECO:0000259" key="2">
    <source>
        <dbReference type="Pfam" id="PF02129"/>
    </source>
</evidence>
<dbReference type="InterPro" id="IPR006311">
    <property type="entry name" value="TAT_signal"/>
</dbReference>
<feature type="domain" description="Zn-dependent metallo-hydrolase RNA specificity" evidence="3">
    <location>
        <begin position="294"/>
        <end position="324"/>
    </location>
</feature>
<dbReference type="InterPro" id="IPR000383">
    <property type="entry name" value="Xaa-Pro-like_dom"/>
</dbReference>
<evidence type="ECO:0000313" key="4">
    <source>
        <dbReference type="EMBL" id="NRQ41349.1"/>
    </source>
</evidence>
<dbReference type="Proteomes" id="UP000523161">
    <property type="component" value="Unassembled WGS sequence"/>
</dbReference>
<comment type="caution">
    <text evidence="4">The sequence shown here is derived from an EMBL/GenBank/DDBJ whole genome shotgun (WGS) entry which is preliminary data.</text>
</comment>
<dbReference type="Gene3D" id="1.10.10.800">
    <property type="match status" value="1"/>
</dbReference>
<organism evidence="4 5">
    <name type="scientific">Rheinheimera lutimaris</name>
    <dbReference type="NCBI Taxonomy" id="2740584"/>
    <lineage>
        <taxon>Bacteria</taxon>
        <taxon>Pseudomonadati</taxon>
        <taxon>Pseudomonadota</taxon>
        <taxon>Gammaproteobacteria</taxon>
        <taxon>Chromatiales</taxon>
        <taxon>Chromatiaceae</taxon>
        <taxon>Rheinheimera</taxon>
    </lineage>
</organism>
<keyword evidence="5" id="KW-1185">Reference proteome</keyword>
<feature type="domain" description="Xaa-Pro dipeptidyl-peptidase-like" evidence="2">
    <location>
        <begin position="75"/>
        <end position="234"/>
    </location>
</feature>